<dbReference type="GO" id="GO:0004519">
    <property type="term" value="F:endonuclease activity"/>
    <property type="evidence" value="ECO:0007669"/>
    <property type="project" value="UniProtKB-KW"/>
</dbReference>
<dbReference type="InterPro" id="IPR003615">
    <property type="entry name" value="HNH_nuc"/>
</dbReference>
<sequence>MLQPDYMAFSEAIINNVKEKSAFRCCRCQNIGIEAHHIIPQKEQGEDTFDNAAPLCPNCHTWFGANPEKRREITQMRDWWYKKVAAMYAQKDVDFDLLKELNSKVEALSLNQAQGLIDLKSMLKKVTNNVIDQMTAGTAVSTASGLASAVSVSPSPSPSPEYIEDQDNPMFCPYCINENVKVGEKCPYCGNVFNGY</sequence>
<keyword evidence="2" id="KW-0378">Hydrolase</keyword>
<keyword evidence="2" id="KW-0255">Endonuclease</keyword>
<organism evidence="2 3">
    <name type="scientific">candidate division WWE3 bacterium GW2011_GWF1_42_14</name>
    <dbReference type="NCBI Taxonomy" id="1619138"/>
    <lineage>
        <taxon>Bacteria</taxon>
        <taxon>Katanobacteria</taxon>
    </lineage>
</organism>
<keyword evidence="2" id="KW-0540">Nuclease</keyword>
<evidence type="ECO:0000313" key="3">
    <source>
        <dbReference type="Proteomes" id="UP000033847"/>
    </source>
</evidence>
<dbReference type="InterPro" id="IPR002711">
    <property type="entry name" value="HNH"/>
</dbReference>
<evidence type="ECO:0000259" key="1">
    <source>
        <dbReference type="SMART" id="SM00507"/>
    </source>
</evidence>
<dbReference type="GO" id="GO:0003676">
    <property type="term" value="F:nucleic acid binding"/>
    <property type="evidence" value="ECO:0007669"/>
    <property type="project" value="InterPro"/>
</dbReference>
<dbReference type="Proteomes" id="UP000033847">
    <property type="component" value="Unassembled WGS sequence"/>
</dbReference>
<dbReference type="AlphaFoldDB" id="A0A0G1AXK6"/>
<proteinExistence type="predicted"/>
<dbReference type="Gene3D" id="1.10.30.50">
    <property type="match status" value="1"/>
</dbReference>
<dbReference type="GO" id="GO:0008270">
    <property type="term" value="F:zinc ion binding"/>
    <property type="evidence" value="ECO:0007669"/>
    <property type="project" value="InterPro"/>
</dbReference>
<accession>A0A0G1AXK6</accession>
<dbReference type="CDD" id="cd00085">
    <property type="entry name" value="HNHc"/>
    <property type="match status" value="1"/>
</dbReference>
<feature type="domain" description="HNH nuclease" evidence="1">
    <location>
        <begin position="16"/>
        <end position="61"/>
    </location>
</feature>
<dbReference type="Pfam" id="PF01844">
    <property type="entry name" value="HNH"/>
    <property type="match status" value="1"/>
</dbReference>
<dbReference type="SMART" id="SM00507">
    <property type="entry name" value="HNHc"/>
    <property type="match status" value="1"/>
</dbReference>
<gene>
    <name evidence="2" type="ORF">UV00_C0005G0014</name>
</gene>
<dbReference type="EMBL" id="LCCU01000005">
    <property type="protein sequence ID" value="KKS38831.1"/>
    <property type="molecule type" value="Genomic_DNA"/>
</dbReference>
<reference evidence="2 3" key="1">
    <citation type="journal article" date="2015" name="Nature">
        <title>rRNA introns, odd ribosomes, and small enigmatic genomes across a large radiation of phyla.</title>
        <authorList>
            <person name="Brown C.T."/>
            <person name="Hug L.A."/>
            <person name="Thomas B.C."/>
            <person name="Sharon I."/>
            <person name="Castelle C.J."/>
            <person name="Singh A."/>
            <person name="Wilkins M.J."/>
            <person name="Williams K.H."/>
            <person name="Banfield J.F."/>
        </authorList>
    </citation>
    <scope>NUCLEOTIDE SEQUENCE [LARGE SCALE GENOMIC DNA]</scope>
</reference>
<evidence type="ECO:0000313" key="2">
    <source>
        <dbReference type="EMBL" id="KKS38831.1"/>
    </source>
</evidence>
<protein>
    <submittedName>
        <fullName evidence="2">Restriction endonuclease</fullName>
    </submittedName>
</protein>
<name>A0A0G1AXK6_UNCKA</name>
<comment type="caution">
    <text evidence="2">The sequence shown here is derived from an EMBL/GenBank/DDBJ whole genome shotgun (WGS) entry which is preliminary data.</text>
</comment>